<dbReference type="Proteomes" id="UP000559626">
    <property type="component" value="Unassembled WGS sequence"/>
</dbReference>
<keyword evidence="5" id="KW-1185">Reference proteome</keyword>
<evidence type="ECO:0000313" key="4">
    <source>
        <dbReference type="EMBL" id="NML67244.1"/>
    </source>
</evidence>
<name>A0A7Y0FPC6_9BACT</name>
<evidence type="ECO:0000256" key="3">
    <source>
        <dbReference type="SAM" id="SignalP"/>
    </source>
</evidence>
<dbReference type="RefSeq" id="WP_169532924.1">
    <property type="nucleotide sequence ID" value="NZ_JABBGH010000003.1"/>
</dbReference>
<keyword evidence="3" id="KW-0732">Signal</keyword>
<feature type="region of interest" description="Disordered" evidence="2">
    <location>
        <begin position="233"/>
        <end position="259"/>
    </location>
</feature>
<feature type="coiled-coil region" evidence="1">
    <location>
        <begin position="168"/>
        <end position="227"/>
    </location>
</feature>
<evidence type="ECO:0000256" key="1">
    <source>
        <dbReference type="SAM" id="Coils"/>
    </source>
</evidence>
<feature type="signal peptide" evidence="3">
    <location>
        <begin position="1"/>
        <end position="28"/>
    </location>
</feature>
<accession>A0A7Y0FPC6</accession>
<feature type="chain" id="PRO_5031450774" evidence="3">
    <location>
        <begin position="29"/>
        <end position="259"/>
    </location>
</feature>
<evidence type="ECO:0000256" key="2">
    <source>
        <dbReference type="SAM" id="MobiDB-lite"/>
    </source>
</evidence>
<dbReference type="EMBL" id="JABBGH010000003">
    <property type="protein sequence ID" value="NML67244.1"/>
    <property type="molecule type" value="Genomic_DNA"/>
</dbReference>
<keyword evidence="1" id="KW-0175">Coiled coil</keyword>
<reference evidence="4 5" key="1">
    <citation type="submission" date="2020-04" db="EMBL/GenBank/DDBJ databases">
        <title>Hymenobacter polaris sp. nov., isolated from Arctic soil.</title>
        <authorList>
            <person name="Dahal R.H."/>
        </authorList>
    </citation>
    <scope>NUCLEOTIDE SEQUENCE [LARGE SCALE GENOMIC DNA]</scope>
    <source>
        <strain evidence="4 5">RP-2-7</strain>
    </source>
</reference>
<sequence>MNLLCNLRSFCLLLLLALGGLPAAQAQAQLYTVREGQLPYAGRTQYSVNTVVDGNLSQTREFFQDFMKDQYRVSFRGGLASLVNVGKLIGKNTGSTGSIVQAKQQAGTFISSRPVDLYAAFTTLADSTTEVALFGGFGEKTFFSPDLTSVEFKRLTSIMEKYAPAARVNAFRQQVKAAEAAVAAVDKEKTRLDKSIQTAQSNTAANLKRIEELLRQNKANAAQMHQDSAQLVVNGQNRETAQQQLEKRRERLAGVAPAK</sequence>
<proteinExistence type="predicted"/>
<protein>
    <submittedName>
        <fullName evidence="4">Uncharacterized protein</fullName>
    </submittedName>
</protein>
<feature type="compositionally biased region" description="Polar residues" evidence="2">
    <location>
        <begin position="233"/>
        <end position="244"/>
    </location>
</feature>
<comment type="caution">
    <text evidence="4">The sequence shown here is derived from an EMBL/GenBank/DDBJ whole genome shotgun (WGS) entry which is preliminary data.</text>
</comment>
<dbReference type="AlphaFoldDB" id="A0A7Y0FPC6"/>
<organism evidence="4 5">
    <name type="scientific">Hymenobacter polaris</name>
    <dbReference type="NCBI Taxonomy" id="2682546"/>
    <lineage>
        <taxon>Bacteria</taxon>
        <taxon>Pseudomonadati</taxon>
        <taxon>Bacteroidota</taxon>
        <taxon>Cytophagia</taxon>
        <taxon>Cytophagales</taxon>
        <taxon>Hymenobacteraceae</taxon>
        <taxon>Hymenobacter</taxon>
    </lineage>
</organism>
<gene>
    <name evidence="4" type="ORF">HHL22_18730</name>
</gene>
<evidence type="ECO:0000313" key="5">
    <source>
        <dbReference type="Proteomes" id="UP000559626"/>
    </source>
</evidence>